<keyword evidence="8" id="KW-1185">Reference proteome</keyword>
<evidence type="ECO:0000313" key="7">
    <source>
        <dbReference type="EMBL" id="KIJ60726.1"/>
    </source>
</evidence>
<dbReference type="GO" id="GO:0005524">
    <property type="term" value="F:ATP binding"/>
    <property type="evidence" value="ECO:0007669"/>
    <property type="project" value="UniProtKB-KW"/>
</dbReference>
<dbReference type="AlphaFoldDB" id="A0A0C9WAW0"/>
<dbReference type="InterPro" id="IPR000608">
    <property type="entry name" value="UBC"/>
</dbReference>
<proteinExistence type="predicted"/>
<organism evidence="7 8">
    <name type="scientific">Hydnomerulius pinastri MD-312</name>
    <dbReference type="NCBI Taxonomy" id="994086"/>
    <lineage>
        <taxon>Eukaryota</taxon>
        <taxon>Fungi</taxon>
        <taxon>Dikarya</taxon>
        <taxon>Basidiomycota</taxon>
        <taxon>Agaricomycotina</taxon>
        <taxon>Agaricomycetes</taxon>
        <taxon>Agaricomycetidae</taxon>
        <taxon>Boletales</taxon>
        <taxon>Boletales incertae sedis</taxon>
        <taxon>Leucogyrophana</taxon>
    </lineage>
</organism>
<sequence>TMKRIHREVADAKKEDLGAITLAPTSDSLYRWKGTIPGPQGSPYEGGVFNIDIQLAADYPFSAPKVTFATRIYHMNISDKGGICIDILKQNWSPALSLFKVMLSLSSLLTDPNPPLERSFHRLVPSIATEYMRNREQHDRTARRWTDLYA</sequence>
<evidence type="ECO:0000256" key="5">
    <source>
        <dbReference type="ARBA" id="ARBA00022840"/>
    </source>
</evidence>
<feature type="domain" description="UBC core" evidence="6">
    <location>
        <begin position="1"/>
        <end position="150"/>
    </location>
</feature>
<dbReference type="HOGENOM" id="CLU_030988_13_3_1"/>
<feature type="non-terminal residue" evidence="7">
    <location>
        <position position="150"/>
    </location>
</feature>
<protein>
    <recommendedName>
        <fullName evidence="1">E2 ubiquitin-conjugating enzyme</fullName>
        <ecNumber evidence="1">2.3.2.23</ecNumber>
    </recommendedName>
</protein>
<evidence type="ECO:0000259" key="6">
    <source>
        <dbReference type="PROSITE" id="PS50127"/>
    </source>
</evidence>
<keyword evidence="4" id="KW-0833">Ubl conjugation pathway</keyword>
<reference evidence="7 8" key="1">
    <citation type="submission" date="2014-04" db="EMBL/GenBank/DDBJ databases">
        <title>Evolutionary Origins and Diversification of the Mycorrhizal Mutualists.</title>
        <authorList>
            <consortium name="DOE Joint Genome Institute"/>
            <consortium name="Mycorrhizal Genomics Consortium"/>
            <person name="Kohler A."/>
            <person name="Kuo A."/>
            <person name="Nagy L.G."/>
            <person name="Floudas D."/>
            <person name="Copeland A."/>
            <person name="Barry K.W."/>
            <person name="Cichocki N."/>
            <person name="Veneault-Fourrey C."/>
            <person name="LaButti K."/>
            <person name="Lindquist E.A."/>
            <person name="Lipzen A."/>
            <person name="Lundell T."/>
            <person name="Morin E."/>
            <person name="Murat C."/>
            <person name="Riley R."/>
            <person name="Ohm R."/>
            <person name="Sun H."/>
            <person name="Tunlid A."/>
            <person name="Henrissat B."/>
            <person name="Grigoriev I.V."/>
            <person name="Hibbett D.S."/>
            <person name="Martin F."/>
        </authorList>
    </citation>
    <scope>NUCLEOTIDE SEQUENCE [LARGE SCALE GENOMIC DNA]</scope>
    <source>
        <strain evidence="7 8">MD-312</strain>
    </source>
</reference>
<dbReference type="SMART" id="SM00212">
    <property type="entry name" value="UBCc"/>
    <property type="match status" value="1"/>
</dbReference>
<evidence type="ECO:0000256" key="2">
    <source>
        <dbReference type="ARBA" id="ARBA00022679"/>
    </source>
</evidence>
<feature type="non-terminal residue" evidence="7">
    <location>
        <position position="1"/>
    </location>
</feature>
<dbReference type="Pfam" id="PF00179">
    <property type="entry name" value="UQ_con"/>
    <property type="match status" value="1"/>
</dbReference>
<evidence type="ECO:0000313" key="8">
    <source>
        <dbReference type="Proteomes" id="UP000053820"/>
    </source>
</evidence>
<dbReference type="EC" id="2.3.2.23" evidence="1"/>
<gene>
    <name evidence="7" type="ORF">HYDPIDRAFT_57268</name>
</gene>
<evidence type="ECO:0000256" key="3">
    <source>
        <dbReference type="ARBA" id="ARBA00022741"/>
    </source>
</evidence>
<dbReference type="EMBL" id="KN839869">
    <property type="protein sequence ID" value="KIJ60726.1"/>
    <property type="molecule type" value="Genomic_DNA"/>
</dbReference>
<dbReference type="FunFam" id="3.10.110.10:FF:000060">
    <property type="entry name" value="Ubiquitin conjugating enzyme (UbcB)"/>
    <property type="match status" value="1"/>
</dbReference>
<dbReference type="InterPro" id="IPR016135">
    <property type="entry name" value="UBQ-conjugating_enzyme/RWD"/>
</dbReference>
<dbReference type="OrthoDB" id="7851174at2759"/>
<evidence type="ECO:0000256" key="1">
    <source>
        <dbReference type="ARBA" id="ARBA00012486"/>
    </source>
</evidence>
<keyword evidence="5" id="KW-0067">ATP-binding</keyword>
<keyword evidence="3" id="KW-0547">Nucleotide-binding</keyword>
<accession>A0A0C9WAW0</accession>
<dbReference type="Gene3D" id="3.10.110.10">
    <property type="entry name" value="Ubiquitin Conjugating Enzyme"/>
    <property type="match status" value="1"/>
</dbReference>
<evidence type="ECO:0000256" key="4">
    <source>
        <dbReference type="ARBA" id="ARBA00022786"/>
    </source>
</evidence>
<dbReference type="SUPFAM" id="SSF54495">
    <property type="entry name" value="UBC-like"/>
    <property type="match status" value="1"/>
</dbReference>
<dbReference type="Proteomes" id="UP000053820">
    <property type="component" value="Unassembled WGS sequence"/>
</dbReference>
<dbReference type="PROSITE" id="PS50127">
    <property type="entry name" value="UBC_2"/>
    <property type="match status" value="1"/>
</dbReference>
<keyword evidence="2" id="KW-0808">Transferase</keyword>
<name>A0A0C9WAW0_9AGAM</name>
<dbReference type="GO" id="GO:0061631">
    <property type="term" value="F:ubiquitin conjugating enzyme activity"/>
    <property type="evidence" value="ECO:0007669"/>
    <property type="project" value="UniProtKB-EC"/>
</dbReference>
<dbReference type="PANTHER" id="PTHR24068">
    <property type="entry name" value="UBIQUITIN-CONJUGATING ENZYME E2"/>
    <property type="match status" value="1"/>
</dbReference>